<comment type="caution">
    <text evidence="2">The sequence shown here is derived from an EMBL/GenBank/DDBJ whole genome shotgun (WGS) entry which is preliminary data.</text>
</comment>
<feature type="region of interest" description="Disordered" evidence="1">
    <location>
        <begin position="1"/>
        <end position="22"/>
    </location>
</feature>
<dbReference type="Proteomes" id="UP000299102">
    <property type="component" value="Unassembled WGS sequence"/>
</dbReference>
<dbReference type="AlphaFoldDB" id="A0A4C1W8V5"/>
<gene>
    <name evidence="2" type="ORF">EVAR_86380_1</name>
</gene>
<evidence type="ECO:0000313" key="2">
    <source>
        <dbReference type="EMBL" id="GBP47463.1"/>
    </source>
</evidence>
<evidence type="ECO:0000313" key="3">
    <source>
        <dbReference type="Proteomes" id="UP000299102"/>
    </source>
</evidence>
<dbReference type="EMBL" id="BGZK01000502">
    <property type="protein sequence ID" value="GBP47463.1"/>
    <property type="molecule type" value="Genomic_DNA"/>
</dbReference>
<protein>
    <submittedName>
        <fullName evidence="2">Uncharacterized protein</fullName>
    </submittedName>
</protein>
<keyword evidence="3" id="KW-1185">Reference proteome</keyword>
<organism evidence="2 3">
    <name type="scientific">Eumeta variegata</name>
    <name type="common">Bagworm moth</name>
    <name type="synonym">Eumeta japonica</name>
    <dbReference type="NCBI Taxonomy" id="151549"/>
    <lineage>
        <taxon>Eukaryota</taxon>
        <taxon>Metazoa</taxon>
        <taxon>Ecdysozoa</taxon>
        <taxon>Arthropoda</taxon>
        <taxon>Hexapoda</taxon>
        <taxon>Insecta</taxon>
        <taxon>Pterygota</taxon>
        <taxon>Neoptera</taxon>
        <taxon>Endopterygota</taxon>
        <taxon>Lepidoptera</taxon>
        <taxon>Glossata</taxon>
        <taxon>Ditrysia</taxon>
        <taxon>Tineoidea</taxon>
        <taxon>Psychidae</taxon>
        <taxon>Oiketicinae</taxon>
        <taxon>Eumeta</taxon>
    </lineage>
</organism>
<proteinExistence type="predicted"/>
<accession>A0A4C1W8V5</accession>
<evidence type="ECO:0000256" key="1">
    <source>
        <dbReference type="SAM" id="MobiDB-lite"/>
    </source>
</evidence>
<sequence length="104" mass="11761">MIDHRRFRGPPSAFEPAGIESGGPRPVNAMRVAVLCGKRARRERHQMRCIRFVSDDLSLPVALDNRIYYSSRPCAAAELLERIKRRRAGRSGGLADLLARYTPR</sequence>
<name>A0A4C1W8V5_EUMVA</name>
<reference evidence="2 3" key="1">
    <citation type="journal article" date="2019" name="Commun. Biol.">
        <title>The bagworm genome reveals a unique fibroin gene that provides high tensile strength.</title>
        <authorList>
            <person name="Kono N."/>
            <person name="Nakamura H."/>
            <person name="Ohtoshi R."/>
            <person name="Tomita M."/>
            <person name="Numata K."/>
            <person name="Arakawa K."/>
        </authorList>
    </citation>
    <scope>NUCLEOTIDE SEQUENCE [LARGE SCALE GENOMIC DNA]</scope>
</reference>